<feature type="coiled-coil region" evidence="1">
    <location>
        <begin position="5"/>
        <end position="32"/>
    </location>
</feature>
<evidence type="ECO:0000313" key="2">
    <source>
        <dbReference type="EMBL" id="AVO38182.1"/>
    </source>
</evidence>
<proteinExistence type="predicted"/>
<reference evidence="3" key="1">
    <citation type="submission" date="2018-03" db="EMBL/GenBank/DDBJ databases">
        <title>Genomic analysis of the strain SH-1 isolated from shrimp intestine.</title>
        <authorList>
            <person name="Kim Y.-S."/>
            <person name="Kim S.-E."/>
            <person name="Kim K.-H."/>
        </authorList>
    </citation>
    <scope>NUCLEOTIDE SEQUENCE [LARGE SCALE GENOMIC DNA]</scope>
    <source>
        <strain evidence="3">SH-1</strain>
    </source>
</reference>
<name>A0A2S0MQN1_9RHOB</name>
<gene>
    <name evidence="2" type="ORF">C6Y53_11000</name>
</gene>
<accession>A0A2S0MQN1</accession>
<dbReference type="Proteomes" id="UP000237655">
    <property type="component" value="Chromosome"/>
</dbReference>
<protein>
    <submittedName>
        <fullName evidence="2">Uncharacterized protein</fullName>
    </submittedName>
</protein>
<sequence length="105" mass="11928">MPEDVKSLTKKCADLEKRLKSAEARIKALADNMTSPKDIEKYIDVVRKESSNSEKGVKRELELQQKANEALVKQETQKALKHVEKMKLESRLTRLEALVHAALAK</sequence>
<dbReference type="KEGG" id="thas:C6Y53_11000"/>
<evidence type="ECO:0000256" key="1">
    <source>
        <dbReference type="SAM" id="Coils"/>
    </source>
</evidence>
<evidence type="ECO:0000313" key="3">
    <source>
        <dbReference type="Proteomes" id="UP000237655"/>
    </source>
</evidence>
<dbReference type="EMBL" id="CP027665">
    <property type="protein sequence ID" value="AVO38182.1"/>
    <property type="molecule type" value="Genomic_DNA"/>
</dbReference>
<dbReference type="RefSeq" id="WP_106472497.1">
    <property type="nucleotide sequence ID" value="NZ_CP027665.1"/>
</dbReference>
<dbReference type="AlphaFoldDB" id="A0A2S0MQN1"/>
<organism evidence="2 3">
    <name type="scientific">Pukyongiella litopenaei</name>
    <dbReference type="NCBI Taxonomy" id="2605946"/>
    <lineage>
        <taxon>Bacteria</taxon>
        <taxon>Pseudomonadati</taxon>
        <taxon>Pseudomonadota</taxon>
        <taxon>Alphaproteobacteria</taxon>
        <taxon>Rhodobacterales</taxon>
        <taxon>Paracoccaceae</taxon>
        <taxon>Pukyongiella</taxon>
    </lineage>
</organism>
<keyword evidence="3" id="KW-1185">Reference proteome</keyword>
<keyword evidence="1" id="KW-0175">Coiled coil</keyword>